<protein>
    <submittedName>
        <fullName evidence="2">Putative TIM-barrel fold metal-dependent hydrolase</fullName>
    </submittedName>
</protein>
<evidence type="ECO:0000313" key="2">
    <source>
        <dbReference type="EMBL" id="RAR77171.1"/>
    </source>
</evidence>
<proteinExistence type="predicted"/>
<dbReference type="Proteomes" id="UP000248856">
    <property type="component" value="Unassembled WGS sequence"/>
</dbReference>
<dbReference type="Gene3D" id="3.20.20.140">
    <property type="entry name" value="Metal-dependent hydrolases"/>
    <property type="match status" value="1"/>
</dbReference>
<accession>A0A328YT37</accession>
<dbReference type="PANTHER" id="PTHR35563">
    <property type="entry name" value="BARREL METAL-DEPENDENT HYDROLASE, PUTATIVE (AFU_ORTHOLOGUE AFUA_1G16240)-RELATED"/>
    <property type="match status" value="1"/>
</dbReference>
<dbReference type="RefSeq" id="WP_111879690.1">
    <property type="nucleotide sequence ID" value="NZ_CBCSGC010000123.1"/>
</dbReference>
<dbReference type="AlphaFoldDB" id="A0A328YT37"/>
<dbReference type="OrthoDB" id="9787654at2"/>
<keyword evidence="2" id="KW-0378">Hydrolase</keyword>
<evidence type="ECO:0000259" key="1">
    <source>
        <dbReference type="Pfam" id="PF04909"/>
    </source>
</evidence>
<organism evidence="2 3">
    <name type="scientific">Paracidovorax anthurii</name>
    <dbReference type="NCBI Taxonomy" id="78229"/>
    <lineage>
        <taxon>Bacteria</taxon>
        <taxon>Pseudomonadati</taxon>
        <taxon>Pseudomonadota</taxon>
        <taxon>Betaproteobacteria</taxon>
        <taxon>Burkholderiales</taxon>
        <taxon>Comamonadaceae</taxon>
        <taxon>Paracidovorax</taxon>
    </lineage>
</organism>
<dbReference type="PANTHER" id="PTHR35563:SF2">
    <property type="entry name" value="BARREL METAL-DEPENDENT HYDROLASE, PUTATIVE (AFU_ORTHOLOGUE AFUA_1G16240)-RELATED"/>
    <property type="match status" value="1"/>
</dbReference>
<name>A0A328YT37_9BURK</name>
<sequence length="311" mass="32659">MSSDRLAAPVPFSAGLGAPRTDVPAGACDCHLHVYDARFPAAPGARLLPPDASADDYRRLQQRLGTQRAVLVTPSTYGTDNRCMLAGLEALGPQAARGVAVIDGSESDAALQAMHARGVRGVRLNWSLGVVGSADRLEPLAARIAPLGWHLQLLMAPDRLATLAPVLRRLPVPLVFDHFGRIAPAQAGSHPAHALLLDLLGAGRAWIKLSGGYIVSPRHTVEDPALDPLAESYLRAAPQRVVWGSDWPHATASAGLQPLPDDARQLDRLADWVAGAGPGATLRRVLVDNPAALYGFETGAGAPPAPLQGRA</sequence>
<evidence type="ECO:0000313" key="3">
    <source>
        <dbReference type="Proteomes" id="UP000248856"/>
    </source>
</evidence>
<reference evidence="2 3" key="1">
    <citation type="submission" date="2018-06" db="EMBL/GenBank/DDBJ databases">
        <title>Genomic Encyclopedia of Archaeal and Bacterial Type Strains, Phase II (KMG-II): from individual species to whole genera.</title>
        <authorList>
            <person name="Goeker M."/>
        </authorList>
    </citation>
    <scope>NUCLEOTIDE SEQUENCE [LARGE SCALE GENOMIC DNA]</scope>
    <source>
        <strain evidence="2 3">CFPB 3232</strain>
    </source>
</reference>
<dbReference type="InterPro" id="IPR052358">
    <property type="entry name" value="Aro_Compnd_Degr_Hydrolases"/>
</dbReference>
<dbReference type="SUPFAM" id="SSF51556">
    <property type="entry name" value="Metallo-dependent hydrolases"/>
    <property type="match status" value="1"/>
</dbReference>
<feature type="domain" description="Amidohydrolase-related" evidence="1">
    <location>
        <begin position="28"/>
        <end position="296"/>
    </location>
</feature>
<dbReference type="Pfam" id="PF04909">
    <property type="entry name" value="Amidohydro_2"/>
    <property type="match status" value="1"/>
</dbReference>
<keyword evidence="3" id="KW-1185">Reference proteome</keyword>
<dbReference type="EMBL" id="QLTA01000039">
    <property type="protein sequence ID" value="RAR77171.1"/>
    <property type="molecule type" value="Genomic_DNA"/>
</dbReference>
<comment type="caution">
    <text evidence="2">The sequence shown here is derived from an EMBL/GenBank/DDBJ whole genome shotgun (WGS) entry which is preliminary data.</text>
</comment>
<dbReference type="InterPro" id="IPR006680">
    <property type="entry name" value="Amidohydro-rel"/>
</dbReference>
<dbReference type="InterPro" id="IPR032466">
    <property type="entry name" value="Metal_Hydrolase"/>
</dbReference>
<gene>
    <name evidence="2" type="ORF">AX018_103914</name>
</gene>
<dbReference type="GO" id="GO:0016787">
    <property type="term" value="F:hydrolase activity"/>
    <property type="evidence" value="ECO:0007669"/>
    <property type="project" value="UniProtKB-KW"/>
</dbReference>